<keyword evidence="1" id="KW-0813">Transport</keyword>
<comment type="caution">
    <text evidence="9">The sequence shown here is derived from an EMBL/GenBank/DDBJ whole genome shotgun (WGS) entry which is preliminary data.</text>
</comment>
<feature type="domain" description="4Fe-4S ferredoxin-type" evidence="8">
    <location>
        <begin position="57"/>
        <end position="88"/>
    </location>
</feature>
<evidence type="ECO:0000256" key="1">
    <source>
        <dbReference type="ARBA" id="ARBA00022448"/>
    </source>
</evidence>
<accession>A0AAI9AI02</accession>
<dbReference type="PROSITE" id="PS00198">
    <property type="entry name" value="4FE4S_FER_1"/>
    <property type="match status" value="1"/>
</dbReference>
<dbReference type="Gene3D" id="3.30.70.20">
    <property type="match status" value="2"/>
</dbReference>
<evidence type="ECO:0000256" key="3">
    <source>
        <dbReference type="ARBA" id="ARBA00022723"/>
    </source>
</evidence>
<dbReference type="PANTHER" id="PTHR43687:SF6">
    <property type="entry name" value="L-ASPARTATE SEMIALDEHYDE SULFURTRANSFERASE IRON-SULFUR SUBUNIT"/>
    <property type="match status" value="1"/>
</dbReference>
<dbReference type="EMBL" id="ABCJ01000002">
    <property type="protein sequence ID" value="EDM23998.1"/>
    <property type="molecule type" value="Genomic_DNA"/>
</dbReference>
<dbReference type="AlphaFoldDB" id="A0AAI9AI02"/>
<dbReference type="PROSITE" id="PS51379">
    <property type="entry name" value="4FE4S_FER_2"/>
    <property type="match status" value="2"/>
</dbReference>
<dbReference type="SUPFAM" id="SSF54862">
    <property type="entry name" value="4Fe-4S ferredoxins"/>
    <property type="match status" value="1"/>
</dbReference>
<evidence type="ECO:0000256" key="7">
    <source>
        <dbReference type="ARBA" id="ARBA00023014"/>
    </source>
</evidence>
<evidence type="ECO:0000256" key="2">
    <source>
        <dbReference type="ARBA" id="ARBA00022485"/>
    </source>
</evidence>
<reference evidence="9 10" key="1">
    <citation type="journal article" date="2011" name="Stand. Genomic Sci.">
        <title>Draft genome sequence of Caminibacter mediatlanticus strain TB-2, an epsilonproteobacterium isolated from a deep-sea hydrothermal vent.</title>
        <authorList>
            <person name="Giovannelli D."/>
            <person name="Ferriera S."/>
            <person name="Johnson J."/>
            <person name="Kravitz S."/>
            <person name="Perez-Rodriguez I."/>
            <person name="Ricci J."/>
            <person name="O'Brien C."/>
            <person name="Voordeckers J.W."/>
            <person name="Bini E."/>
            <person name="Vetriani C."/>
        </authorList>
    </citation>
    <scope>NUCLEOTIDE SEQUENCE [LARGE SCALE GENOMIC DNA]</scope>
    <source>
        <strain evidence="9 10">TB-2</strain>
    </source>
</reference>
<evidence type="ECO:0000256" key="6">
    <source>
        <dbReference type="ARBA" id="ARBA00023004"/>
    </source>
</evidence>
<dbReference type="InterPro" id="IPR017900">
    <property type="entry name" value="4Fe4S_Fe_S_CS"/>
</dbReference>
<dbReference type="PANTHER" id="PTHR43687">
    <property type="entry name" value="ADENYLYLSULFATE REDUCTASE, BETA SUBUNIT"/>
    <property type="match status" value="1"/>
</dbReference>
<keyword evidence="4" id="KW-0677">Repeat</keyword>
<keyword evidence="3" id="KW-0479">Metal-binding</keyword>
<dbReference type="GO" id="GO:0051539">
    <property type="term" value="F:4 iron, 4 sulfur cluster binding"/>
    <property type="evidence" value="ECO:0007669"/>
    <property type="project" value="UniProtKB-KW"/>
</dbReference>
<protein>
    <submittedName>
        <fullName evidence="9">4Fe-4S ferredoxin, iron-sulfur binding protein</fullName>
    </submittedName>
</protein>
<keyword evidence="5" id="KW-0249">Electron transport</keyword>
<evidence type="ECO:0000256" key="4">
    <source>
        <dbReference type="ARBA" id="ARBA00022737"/>
    </source>
</evidence>
<dbReference type="InterPro" id="IPR050572">
    <property type="entry name" value="Fe-S_Ferredoxin"/>
</dbReference>
<keyword evidence="6" id="KW-0408">Iron</keyword>
<evidence type="ECO:0000313" key="9">
    <source>
        <dbReference type="EMBL" id="EDM23998.1"/>
    </source>
</evidence>
<keyword evidence="7" id="KW-0411">Iron-sulfur</keyword>
<proteinExistence type="predicted"/>
<dbReference type="RefSeq" id="WP_007473953.1">
    <property type="nucleotide sequence ID" value="NZ_ABCJ01000002.1"/>
</dbReference>
<dbReference type="Pfam" id="PF12838">
    <property type="entry name" value="Fer4_7"/>
    <property type="match status" value="1"/>
</dbReference>
<evidence type="ECO:0000313" key="10">
    <source>
        <dbReference type="Proteomes" id="UP000003288"/>
    </source>
</evidence>
<evidence type="ECO:0000256" key="5">
    <source>
        <dbReference type="ARBA" id="ARBA00022982"/>
    </source>
</evidence>
<name>A0AAI9AI02_9BACT</name>
<dbReference type="GO" id="GO:0046872">
    <property type="term" value="F:metal ion binding"/>
    <property type="evidence" value="ECO:0007669"/>
    <property type="project" value="UniProtKB-KW"/>
</dbReference>
<dbReference type="Proteomes" id="UP000003288">
    <property type="component" value="Unassembled WGS sequence"/>
</dbReference>
<evidence type="ECO:0000259" key="8">
    <source>
        <dbReference type="PROSITE" id="PS51379"/>
    </source>
</evidence>
<sequence>MDKSRRNFFRRVKNSPFKSFIFPPYYEKKEDFLKCNECKSKDCLIACNEKIIYIEEEKPIIKFGINGCTFCDDCANACPNDVLNIHHKKNKLNAEILINPKKCIAHNQTICFSCQDICEENAIIYKGMFNPIIDLEKCTACGFCISVCPTNAIEVKIV</sequence>
<gene>
    <name evidence="9" type="ORF">CMTB2_07081</name>
</gene>
<dbReference type="InterPro" id="IPR017896">
    <property type="entry name" value="4Fe4S_Fe-S-bd"/>
</dbReference>
<organism evidence="9 10">
    <name type="scientific">Caminibacter mediatlanticus TB-2</name>
    <dbReference type="NCBI Taxonomy" id="391592"/>
    <lineage>
        <taxon>Bacteria</taxon>
        <taxon>Pseudomonadati</taxon>
        <taxon>Campylobacterota</taxon>
        <taxon>Epsilonproteobacteria</taxon>
        <taxon>Nautiliales</taxon>
        <taxon>Nautiliaceae</taxon>
        <taxon>Caminibacter</taxon>
    </lineage>
</organism>
<dbReference type="Pfam" id="PF00037">
    <property type="entry name" value="Fer4"/>
    <property type="match status" value="1"/>
</dbReference>
<feature type="domain" description="4Fe-4S ferredoxin-type" evidence="8">
    <location>
        <begin position="129"/>
        <end position="158"/>
    </location>
</feature>
<keyword evidence="2" id="KW-0004">4Fe-4S</keyword>